<sequence>MTMLCTACGTAYPAQSSHQHCKICEDERQYVPATGQSWIAFDALRDSHANKWTAHSDALLSLKTVPEFAINQRAFLLHTPNGNVLWDCIANLDDATYTLIAALGGIDAIAISHPHYYTTMQEWAEAFNAPLHLHARDRQWIVRKSPYIRFWEGESHALMPSVTLLRLGGHFPGGSVLHWDEGEGVMLVGDIMQVTPGAHGVSFMWSYPNMLPLSAATVGDILHRLANVTFGQLYGAFEGQDIREQAKEKVMRSGETYLACLRDHQA</sequence>
<dbReference type="PANTHER" id="PTHR36839">
    <property type="entry name" value="METALLO-BETA-LACTAMASE FAMILY PROTEIN (AFU_ORTHOLOGUE AFUA_5G12770)"/>
    <property type="match status" value="1"/>
</dbReference>
<name>A0AB34CFF9_9GAMM</name>
<dbReference type="SUPFAM" id="SSF56281">
    <property type="entry name" value="Metallo-hydrolase/oxidoreductase"/>
    <property type="match status" value="1"/>
</dbReference>
<dbReference type="InterPro" id="IPR036866">
    <property type="entry name" value="RibonucZ/Hydroxyglut_hydro"/>
</dbReference>
<organism evidence="2 3">
    <name type="scientific">Candidatus Pantoea gossypiicola</name>
    <dbReference type="NCBI Taxonomy" id="2608008"/>
    <lineage>
        <taxon>Bacteria</taxon>
        <taxon>Pseudomonadati</taxon>
        <taxon>Pseudomonadota</taxon>
        <taxon>Gammaproteobacteria</taxon>
        <taxon>Enterobacterales</taxon>
        <taxon>Erwiniaceae</taxon>
        <taxon>Pantoea</taxon>
    </lineage>
</organism>
<feature type="domain" description="Metallo-beta-lactamase" evidence="1">
    <location>
        <begin position="71"/>
        <end position="233"/>
    </location>
</feature>
<evidence type="ECO:0000313" key="2">
    <source>
        <dbReference type="EMBL" id="KAA6119824.1"/>
    </source>
</evidence>
<dbReference type="InterPro" id="IPR001279">
    <property type="entry name" value="Metallo-B-lactamas"/>
</dbReference>
<gene>
    <name evidence="2" type="ORF">F3I20_20895</name>
</gene>
<reference evidence="2 3" key="1">
    <citation type="submission" date="2019-09" db="EMBL/GenBank/DDBJ databases">
        <title>Genomic diversity of phyloplane-associated Pantoea species in Pakistan cotton crop.</title>
        <authorList>
            <person name="Tufail M.R."/>
            <person name="Cook D.R."/>
        </authorList>
    </citation>
    <scope>NUCLEOTIDE SEQUENCE [LARGE SCALE GENOMIC DNA]</scope>
    <source>
        <strain evidence="2 3">B_8</strain>
    </source>
</reference>
<evidence type="ECO:0000313" key="3">
    <source>
        <dbReference type="Proteomes" id="UP000324255"/>
    </source>
</evidence>
<protein>
    <submittedName>
        <fullName evidence="2">MBL fold metallo-hydrolase</fullName>
    </submittedName>
</protein>
<dbReference type="EMBL" id="VWVM01000023">
    <property type="protein sequence ID" value="KAA6119824.1"/>
    <property type="molecule type" value="Genomic_DNA"/>
</dbReference>
<accession>A0AB34CFF9</accession>
<dbReference type="SMART" id="SM00849">
    <property type="entry name" value="Lactamase_B"/>
    <property type="match status" value="1"/>
</dbReference>
<proteinExistence type="predicted"/>
<comment type="caution">
    <text evidence="2">The sequence shown here is derived from an EMBL/GenBank/DDBJ whole genome shotgun (WGS) entry which is preliminary data.</text>
</comment>
<dbReference type="Gene3D" id="3.60.15.10">
    <property type="entry name" value="Ribonuclease Z/Hydroxyacylglutathione hydrolase-like"/>
    <property type="match status" value="1"/>
</dbReference>
<dbReference type="AlphaFoldDB" id="A0AB34CFF9"/>
<keyword evidence="3" id="KW-1185">Reference proteome</keyword>
<dbReference type="PANTHER" id="PTHR36839:SF1">
    <property type="entry name" value="METALLO-BETA-LACTAMASE FAMILY PROTEIN (AFU_ORTHOLOGUE AFUA_5G12770)"/>
    <property type="match status" value="1"/>
</dbReference>
<evidence type="ECO:0000259" key="1">
    <source>
        <dbReference type="SMART" id="SM00849"/>
    </source>
</evidence>
<dbReference type="Proteomes" id="UP000324255">
    <property type="component" value="Unassembled WGS sequence"/>
</dbReference>
<dbReference type="RefSeq" id="WP_150038584.1">
    <property type="nucleotide sequence ID" value="NZ_VWVM01000023.1"/>
</dbReference>